<feature type="region of interest" description="Disordered" evidence="9">
    <location>
        <begin position="1"/>
        <end position="39"/>
    </location>
</feature>
<evidence type="ECO:0000256" key="5">
    <source>
        <dbReference type="ARBA" id="ARBA00022968"/>
    </source>
</evidence>
<dbReference type="GO" id="GO:0000026">
    <property type="term" value="F:alpha-1,2-mannosyltransferase activity"/>
    <property type="evidence" value="ECO:0007669"/>
    <property type="project" value="TreeGrafter"/>
</dbReference>
<proteinExistence type="inferred from homology"/>
<keyword evidence="8" id="KW-0472">Membrane</keyword>
<dbReference type="GO" id="GO:0046354">
    <property type="term" value="P:mannan biosynthetic process"/>
    <property type="evidence" value="ECO:0007669"/>
    <property type="project" value="TreeGrafter"/>
</dbReference>
<evidence type="ECO:0000313" key="11">
    <source>
        <dbReference type="Proteomes" id="UP000311382"/>
    </source>
</evidence>
<dbReference type="AlphaFoldDB" id="A0A5C5G3G5"/>
<dbReference type="GO" id="GO:0000139">
    <property type="term" value="C:Golgi membrane"/>
    <property type="evidence" value="ECO:0007669"/>
    <property type="project" value="UniProtKB-SubCell"/>
</dbReference>
<dbReference type="SUPFAM" id="SSF53448">
    <property type="entry name" value="Nucleotide-diphospho-sugar transferases"/>
    <property type="match status" value="1"/>
</dbReference>
<evidence type="ECO:0000256" key="4">
    <source>
        <dbReference type="ARBA" id="ARBA00022692"/>
    </source>
</evidence>
<accession>A0A5C5G3G5</accession>
<keyword evidence="3 10" id="KW-0808">Transferase</keyword>
<organism evidence="10 11">
    <name type="scientific">Rhodotorula diobovata</name>
    <dbReference type="NCBI Taxonomy" id="5288"/>
    <lineage>
        <taxon>Eukaryota</taxon>
        <taxon>Fungi</taxon>
        <taxon>Dikarya</taxon>
        <taxon>Basidiomycota</taxon>
        <taxon>Pucciniomycotina</taxon>
        <taxon>Microbotryomycetes</taxon>
        <taxon>Sporidiobolales</taxon>
        <taxon>Sporidiobolaceae</taxon>
        <taxon>Rhodotorula</taxon>
    </lineage>
</organism>
<keyword evidence="6" id="KW-1133">Transmembrane helix</keyword>
<evidence type="ECO:0000256" key="3">
    <source>
        <dbReference type="ARBA" id="ARBA00022679"/>
    </source>
</evidence>
<evidence type="ECO:0000313" key="10">
    <source>
        <dbReference type="EMBL" id="TNY23116.1"/>
    </source>
</evidence>
<evidence type="ECO:0000256" key="7">
    <source>
        <dbReference type="ARBA" id="ARBA00023034"/>
    </source>
</evidence>
<keyword evidence="5" id="KW-0735">Signal-anchor</keyword>
<dbReference type="PANTHER" id="PTHR31646">
    <property type="entry name" value="ALPHA-1,2-MANNOSYLTRANSFERASE MNN2"/>
    <property type="match status" value="1"/>
</dbReference>
<dbReference type="STRING" id="5288.A0A5C5G3G5"/>
<evidence type="ECO:0000256" key="8">
    <source>
        <dbReference type="ARBA" id="ARBA00023136"/>
    </source>
</evidence>
<sequence>MAWRNPEAAAADPARAEPQRVDPSSCGAASSPPEDLEDRFERARRPLPEHATLGERLAAWELDAPGWGVEAADWVRKSDQFCPLYRVRPNQNWNQLSESRIVWHSLNTSRVMSLRGEMIEYLRGREREGALSKEAWGEGKGLVFTAGNADTFSRVLLTLKMLRNHLHTSLPSEIFSFPGEEPTAEIRAELEAHGATLGIVGDATRDPSRKKNFHIKATAIIRSRFREVLFLDSDNIPTASLMPIDSPVPHKSYKRHGALFWPDYWRTQADNAIWSIIGVPCRDEWEQEAGQILVDKSRNLDALLLAEWMMNTSRYKFWFNLSDGDKDMFRFAWLALRKRWGVPGRYVSVAALPRNTLSGFCGHTMLQHDHLGKPLFVHANLLKQIPSGPDSLSLDDMGTSTYTSSRAREAIEPLVDEGVDCDMLADVRDDGTSLGGTASPRVRRRAVMEKGIRAGFHGGWNTALCIDTRWDDPRSDEDRDAPPASDGFEVRFDSNAALEVVQWTDDARLRGFEEAFFAEGGKTNAQGF</sequence>
<comment type="subcellular location">
    <subcellularLocation>
        <location evidence="1">Golgi apparatus membrane</location>
        <topology evidence="1">Single-pass type II membrane protein</topology>
    </subcellularLocation>
</comment>
<evidence type="ECO:0000256" key="2">
    <source>
        <dbReference type="ARBA" id="ARBA00009105"/>
    </source>
</evidence>
<dbReference type="Pfam" id="PF11051">
    <property type="entry name" value="Mannosyl_trans3"/>
    <property type="match status" value="2"/>
</dbReference>
<keyword evidence="7" id="KW-0333">Golgi apparatus</keyword>
<dbReference type="OrthoDB" id="430354at2759"/>
<feature type="compositionally biased region" description="Low complexity" evidence="9">
    <location>
        <begin position="1"/>
        <end position="13"/>
    </location>
</feature>
<comment type="similarity">
    <text evidence="2">Belongs to the MNN1/MNT family.</text>
</comment>
<dbReference type="PANTHER" id="PTHR31646:SF1">
    <property type="entry name" value="ALPHA-1,2-MANNOSYLTRANSFERASE MNN2"/>
    <property type="match status" value="1"/>
</dbReference>
<evidence type="ECO:0000256" key="6">
    <source>
        <dbReference type="ARBA" id="ARBA00022989"/>
    </source>
</evidence>
<keyword evidence="11" id="KW-1185">Reference proteome</keyword>
<dbReference type="InterPro" id="IPR029044">
    <property type="entry name" value="Nucleotide-diphossugar_trans"/>
</dbReference>
<evidence type="ECO:0000256" key="9">
    <source>
        <dbReference type="SAM" id="MobiDB-lite"/>
    </source>
</evidence>
<comment type="caution">
    <text evidence="10">The sequence shown here is derived from an EMBL/GenBank/DDBJ whole genome shotgun (WGS) entry which is preliminary data.</text>
</comment>
<keyword evidence="4" id="KW-0812">Transmembrane</keyword>
<evidence type="ECO:0000256" key="1">
    <source>
        <dbReference type="ARBA" id="ARBA00004323"/>
    </source>
</evidence>
<dbReference type="Proteomes" id="UP000311382">
    <property type="component" value="Unassembled WGS sequence"/>
</dbReference>
<gene>
    <name evidence="10" type="ORF">DMC30DRAFT_347917</name>
</gene>
<protein>
    <submittedName>
        <fullName evidence="10">Family 71 glycosyltransferase</fullName>
    </submittedName>
</protein>
<reference evidence="10 11" key="1">
    <citation type="submission" date="2019-03" db="EMBL/GenBank/DDBJ databases">
        <title>Rhodosporidium diobovatum UCD-FST 08-225 genome sequencing, assembly, and annotation.</title>
        <authorList>
            <person name="Fakankun I.U."/>
            <person name="Fristensky B."/>
            <person name="Levin D.B."/>
        </authorList>
    </citation>
    <scope>NUCLEOTIDE SEQUENCE [LARGE SCALE GENOMIC DNA]</scope>
    <source>
        <strain evidence="10 11">UCD-FST 08-225</strain>
    </source>
</reference>
<name>A0A5C5G3G5_9BASI</name>
<dbReference type="EMBL" id="SOZI01000015">
    <property type="protein sequence ID" value="TNY23116.1"/>
    <property type="molecule type" value="Genomic_DNA"/>
</dbReference>
<dbReference type="InterPro" id="IPR022751">
    <property type="entry name" value="Alpha_mannosyltransferase"/>
</dbReference>